<organism evidence="1 2">
    <name type="scientific">Ectobacillus funiculus</name>
    <dbReference type="NCBI Taxonomy" id="137993"/>
    <lineage>
        <taxon>Bacteria</taxon>
        <taxon>Bacillati</taxon>
        <taxon>Bacillota</taxon>
        <taxon>Bacilli</taxon>
        <taxon>Bacillales</taxon>
        <taxon>Bacillaceae</taxon>
        <taxon>Ectobacillus</taxon>
    </lineage>
</organism>
<name>A0ABV5WH79_9BACI</name>
<dbReference type="Proteomes" id="UP001589609">
    <property type="component" value="Unassembled WGS sequence"/>
</dbReference>
<accession>A0ABV5WH79</accession>
<sequence length="67" mass="7232">MFYDILRICAGEVVQVITATEAVEGTVLSVIDDGMILSTGNQASEGPQGEVVVRISAISYVRFLDQR</sequence>
<proteinExistence type="predicted"/>
<comment type="caution">
    <text evidence="1">The sequence shown here is derived from an EMBL/GenBank/DDBJ whole genome shotgun (WGS) entry which is preliminary data.</text>
</comment>
<reference evidence="1 2" key="1">
    <citation type="submission" date="2024-09" db="EMBL/GenBank/DDBJ databases">
        <authorList>
            <person name="Sun Q."/>
            <person name="Mori K."/>
        </authorList>
    </citation>
    <scope>NUCLEOTIDE SEQUENCE [LARGE SCALE GENOMIC DNA]</scope>
    <source>
        <strain evidence="1 2">JCM 11201</strain>
    </source>
</reference>
<evidence type="ECO:0000313" key="1">
    <source>
        <dbReference type="EMBL" id="MFB9759501.1"/>
    </source>
</evidence>
<dbReference type="RefSeq" id="WP_379949813.1">
    <property type="nucleotide sequence ID" value="NZ_JBHMAF010000073.1"/>
</dbReference>
<evidence type="ECO:0008006" key="3">
    <source>
        <dbReference type="Google" id="ProtNLM"/>
    </source>
</evidence>
<protein>
    <recommendedName>
        <fullName evidence="3">DUF2642 domain-containing protein</fullName>
    </recommendedName>
</protein>
<gene>
    <name evidence="1" type="ORF">ACFFMS_13815</name>
</gene>
<evidence type="ECO:0000313" key="2">
    <source>
        <dbReference type="Proteomes" id="UP001589609"/>
    </source>
</evidence>
<dbReference type="EMBL" id="JBHMAF010000073">
    <property type="protein sequence ID" value="MFB9759501.1"/>
    <property type="molecule type" value="Genomic_DNA"/>
</dbReference>
<keyword evidence="2" id="KW-1185">Reference proteome</keyword>